<name>A0A1G5UTZ9_9EURY</name>
<dbReference type="RefSeq" id="WP_149730686.1">
    <property type="nucleotide sequence ID" value="NZ_FMXB01000001.1"/>
</dbReference>
<proteinExistence type="predicted"/>
<sequence>MVQLRHRGKNVYGWSVIGSDNSIRFPSEVINDYGLGCEADIVLFTASKASGGFCISKFETLKSSGLSHIISENPELESDSGRIIGYKGKSYCRLRMIGDRLELSSQIMNHFELERGDKLLIIKGSNIAFDCIVKGPLVDMANESEKDIGVY</sequence>
<accession>A0A1G5UTZ9</accession>
<evidence type="ECO:0000313" key="1">
    <source>
        <dbReference type="EMBL" id="SDA37049.1"/>
    </source>
</evidence>
<evidence type="ECO:0000313" key="2">
    <source>
        <dbReference type="Proteomes" id="UP000323439"/>
    </source>
</evidence>
<organism evidence="1 2">
    <name type="scientific">Methanobrevibacter millerae</name>
    <dbReference type="NCBI Taxonomy" id="230361"/>
    <lineage>
        <taxon>Archaea</taxon>
        <taxon>Methanobacteriati</taxon>
        <taxon>Methanobacteriota</taxon>
        <taxon>Methanomada group</taxon>
        <taxon>Methanobacteria</taxon>
        <taxon>Methanobacteriales</taxon>
        <taxon>Methanobacteriaceae</taxon>
        <taxon>Methanobrevibacter</taxon>
    </lineage>
</organism>
<gene>
    <name evidence="1" type="ORF">SAMN02910315_00026</name>
</gene>
<reference evidence="1 2" key="1">
    <citation type="submission" date="2016-10" db="EMBL/GenBank/DDBJ databases">
        <authorList>
            <person name="Varghese N."/>
            <person name="Submissions S."/>
        </authorList>
    </citation>
    <scope>NUCLEOTIDE SEQUENCE [LARGE SCALE GENOMIC DNA]</scope>
    <source>
        <strain evidence="1 2">DSM 16643</strain>
    </source>
</reference>
<dbReference type="AlphaFoldDB" id="A0A1G5UTZ9"/>
<dbReference type="EMBL" id="FMXB01000001">
    <property type="protein sequence ID" value="SDA37049.1"/>
    <property type="molecule type" value="Genomic_DNA"/>
</dbReference>
<dbReference type="Proteomes" id="UP000323439">
    <property type="component" value="Unassembled WGS sequence"/>
</dbReference>
<keyword evidence="2" id="KW-1185">Reference proteome</keyword>
<dbReference type="OrthoDB" id="70914at2157"/>
<protein>
    <submittedName>
        <fullName evidence="1">Uncharacterized protein</fullName>
    </submittedName>
</protein>